<dbReference type="PANTHER" id="PTHR13234:SF73">
    <property type="entry name" value="GILT-LIKE PROTEIN 2-RELATED"/>
    <property type="match status" value="1"/>
</dbReference>
<name>A0ABM3VNT3_MUSDO</name>
<evidence type="ECO:0000256" key="2">
    <source>
        <dbReference type="ARBA" id="ARBA00023180"/>
    </source>
</evidence>
<dbReference type="Pfam" id="PF03227">
    <property type="entry name" value="GILT"/>
    <property type="match status" value="1"/>
</dbReference>
<sequence>MQEKITKLHLWPSTNFIGNIKLDVAELEFDKLKVEVYYETLCPDSMRFVRNQLYGAMIDGSLLQFTDLVFIPYGKVGSWTNPSNNVTTLFCQHGKRECELNALHACIVEHNTMREQLDMITCLLNGYSTDIDTCATQLNIDVTAAKNCKATRTTVDILKKYGNMTDAIDMTFVPSVAIGGVFDIWKQRSILHNFAKVFCRKYKEKYDVYLQDCY</sequence>
<dbReference type="GeneID" id="101892033"/>
<evidence type="ECO:0000256" key="1">
    <source>
        <dbReference type="ARBA" id="ARBA00005679"/>
    </source>
</evidence>
<dbReference type="InterPro" id="IPR004911">
    <property type="entry name" value="Interferon-induced_GILT"/>
</dbReference>
<comment type="similarity">
    <text evidence="1">Belongs to the GILT family.</text>
</comment>
<evidence type="ECO:0000313" key="4">
    <source>
        <dbReference type="RefSeq" id="XP_058987450.1"/>
    </source>
</evidence>
<gene>
    <name evidence="4" type="primary">LOC101892033</name>
</gene>
<evidence type="ECO:0000313" key="3">
    <source>
        <dbReference type="Proteomes" id="UP001652621"/>
    </source>
</evidence>
<dbReference type="PANTHER" id="PTHR13234">
    <property type="entry name" value="GAMMA-INTERFERON INDUCIBLE LYSOSOMAL THIOL REDUCTASE GILT"/>
    <property type="match status" value="1"/>
</dbReference>
<keyword evidence="2" id="KW-0325">Glycoprotein</keyword>
<dbReference type="Proteomes" id="UP001652621">
    <property type="component" value="Unplaced"/>
</dbReference>
<accession>A0ABM3VNT3</accession>
<keyword evidence="3" id="KW-1185">Reference proteome</keyword>
<protein>
    <submittedName>
        <fullName evidence="4">GILT-like protein 3 isoform X1</fullName>
    </submittedName>
</protein>
<organism evidence="3 4">
    <name type="scientific">Musca domestica</name>
    <name type="common">House fly</name>
    <dbReference type="NCBI Taxonomy" id="7370"/>
    <lineage>
        <taxon>Eukaryota</taxon>
        <taxon>Metazoa</taxon>
        <taxon>Ecdysozoa</taxon>
        <taxon>Arthropoda</taxon>
        <taxon>Hexapoda</taxon>
        <taxon>Insecta</taxon>
        <taxon>Pterygota</taxon>
        <taxon>Neoptera</taxon>
        <taxon>Endopterygota</taxon>
        <taxon>Diptera</taxon>
        <taxon>Brachycera</taxon>
        <taxon>Muscomorpha</taxon>
        <taxon>Muscoidea</taxon>
        <taxon>Muscidae</taxon>
        <taxon>Musca</taxon>
    </lineage>
</organism>
<reference evidence="4" key="1">
    <citation type="submission" date="2025-08" db="UniProtKB">
        <authorList>
            <consortium name="RefSeq"/>
        </authorList>
    </citation>
    <scope>IDENTIFICATION</scope>
    <source>
        <strain evidence="4">Aabys</strain>
        <tissue evidence="4">Whole body</tissue>
    </source>
</reference>
<proteinExistence type="inferred from homology"/>
<dbReference type="RefSeq" id="XP_058987450.1">
    <property type="nucleotide sequence ID" value="XM_059131467.1"/>
</dbReference>